<accession>A0A1V0SB44</accession>
<reference evidence="1" key="1">
    <citation type="journal article" date="2017" name="Science">
        <title>Giant viruses with an expanded complement of translation system components.</title>
        <authorList>
            <person name="Schulz F."/>
            <person name="Yutin N."/>
            <person name="Ivanova N.N."/>
            <person name="Ortega D.R."/>
            <person name="Lee T.K."/>
            <person name="Vierheilig J."/>
            <person name="Daims H."/>
            <person name="Horn M."/>
            <person name="Wagner M."/>
            <person name="Jensen G.J."/>
            <person name="Kyrpides N.C."/>
            <person name="Koonin E.V."/>
            <person name="Woyke T."/>
        </authorList>
    </citation>
    <scope>NUCLEOTIDE SEQUENCE</scope>
    <source>
        <strain evidence="1">CTV1</strain>
    </source>
</reference>
<name>A0A1V0SB44_9VIRU</name>
<sequence>MFYCPNCNNIYDITKNLPNIPNMTGGQVSDTPETVSSITTDTDVINVLVNKILSNETVNKNDLKGVTIDSVTKSPSYKKLQAKSKELVHNKLNDLLNNENNEPKSSPASSNAFFICKNCGNHEPIKPNTLIARKLYGENNEIEFEDTNKFKEMAHVKCIPLTRHYICPNKNCQSHTDFSLRAARFYRVTGSFRVRYVCTACEQSWTS</sequence>
<proteinExistence type="predicted"/>
<gene>
    <name evidence="1" type="ORF">Catovirus_1_973</name>
</gene>
<evidence type="ECO:0000313" key="1">
    <source>
        <dbReference type="EMBL" id="ARF08923.1"/>
    </source>
</evidence>
<organism evidence="1">
    <name type="scientific">Catovirus CTV1</name>
    <dbReference type="NCBI Taxonomy" id="1977631"/>
    <lineage>
        <taxon>Viruses</taxon>
        <taxon>Varidnaviria</taxon>
        <taxon>Bamfordvirae</taxon>
        <taxon>Nucleocytoviricota</taxon>
        <taxon>Megaviricetes</taxon>
        <taxon>Imitervirales</taxon>
        <taxon>Mimiviridae</taxon>
        <taxon>Klosneuvirinae</taxon>
        <taxon>Catovirus</taxon>
    </lineage>
</organism>
<protein>
    <submittedName>
        <fullName evidence="1">DNA-dependent RNA polymerase subunit Rpb9</fullName>
    </submittedName>
</protein>
<dbReference type="EMBL" id="KY684083">
    <property type="protein sequence ID" value="ARF08923.1"/>
    <property type="molecule type" value="Genomic_DNA"/>
</dbReference>